<evidence type="ECO:0000256" key="4">
    <source>
        <dbReference type="ARBA" id="ARBA00022025"/>
    </source>
</evidence>
<dbReference type="FunFam" id="1.20.80.10:FF:000002">
    <property type="entry name" value="radixin isoform X1"/>
    <property type="match status" value="1"/>
</dbReference>
<dbReference type="GO" id="GO:0003779">
    <property type="term" value="F:actin binding"/>
    <property type="evidence" value="ECO:0007669"/>
    <property type="project" value="InterPro"/>
</dbReference>
<dbReference type="GeneID" id="108682175"/>
<dbReference type="Proteomes" id="UP000694843">
    <property type="component" value="Unplaced"/>
</dbReference>
<dbReference type="InterPro" id="IPR019747">
    <property type="entry name" value="FERM_CS"/>
</dbReference>
<dbReference type="Pfam" id="PF09380">
    <property type="entry name" value="FERM_C"/>
    <property type="match status" value="1"/>
</dbReference>
<dbReference type="InterPro" id="IPR018980">
    <property type="entry name" value="FERM_PH-like_C"/>
</dbReference>
<dbReference type="KEGG" id="hazt:108682175"/>
<evidence type="ECO:0000259" key="10">
    <source>
        <dbReference type="PROSITE" id="PS50057"/>
    </source>
</evidence>
<dbReference type="InterPro" id="IPR018979">
    <property type="entry name" value="FERM_N"/>
</dbReference>
<dbReference type="CDD" id="cd13194">
    <property type="entry name" value="FERM_C_ERM"/>
    <property type="match status" value="1"/>
</dbReference>
<evidence type="ECO:0000256" key="8">
    <source>
        <dbReference type="ARBA" id="ARBA00043944"/>
    </source>
</evidence>
<keyword evidence="6" id="KW-0965">Cell junction</keyword>
<dbReference type="Gene3D" id="6.10.360.10">
    <property type="match status" value="1"/>
</dbReference>
<dbReference type="PRINTS" id="PR00935">
    <property type="entry name" value="BAND41"/>
</dbReference>
<protein>
    <recommendedName>
        <fullName evidence="4">Moesin/ezrin/radixin homolog 1</fullName>
    </recommendedName>
</protein>
<dbReference type="Gene3D" id="1.20.5.450">
    <property type="match status" value="1"/>
</dbReference>
<dbReference type="AlphaFoldDB" id="A0A8B7PN56"/>
<dbReference type="GO" id="GO:0048731">
    <property type="term" value="P:system development"/>
    <property type="evidence" value="ECO:0007669"/>
    <property type="project" value="UniProtKB-ARBA"/>
</dbReference>
<dbReference type="InterPro" id="IPR035963">
    <property type="entry name" value="FERM_2"/>
</dbReference>
<keyword evidence="9" id="KW-0175">Coiled coil</keyword>
<dbReference type="GO" id="GO:0005902">
    <property type="term" value="C:microvillus"/>
    <property type="evidence" value="ECO:0007669"/>
    <property type="project" value="UniProtKB-SubCell"/>
</dbReference>
<proteinExistence type="predicted"/>
<dbReference type="RefSeq" id="XP_018026787.1">
    <property type="nucleotide sequence ID" value="XM_018171298.2"/>
</dbReference>
<dbReference type="PROSITE" id="PS50057">
    <property type="entry name" value="FERM_3"/>
    <property type="match status" value="1"/>
</dbReference>
<dbReference type="CTD" id="32979"/>
<evidence type="ECO:0000256" key="2">
    <source>
        <dbReference type="ARBA" id="ARBA00004202"/>
    </source>
</evidence>
<dbReference type="SUPFAM" id="SSF47031">
    <property type="entry name" value="Second domain of FERM"/>
    <property type="match status" value="1"/>
</dbReference>
<dbReference type="OMA" id="DMYGMNY"/>
<dbReference type="SMART" id="SM00295">
    <property type="entry name" value="B41"/>
    <property type="match status" value="1"/>
</dbReference>
<feature type="coiled-coil region" evidence="9">
    <location>
        <begin position="326"/>
        <end position="437"/>
    </location>
</feature>
<evidence type="ECO:0000256" key="1">
    <source>
        <dbReference type="ARBA" id="ARBA00004105"/>
    </source>
</evidence>
<evidence type="ECO:0000313" key="12">
    <source>
        <dbReference type="RefSeq" id="XP_018026787.1"/>
    </source>
</evidence>
<dbReference type="GO" id="GO:0005912">
    <property type="term" value="C:adherens junction"/>
    <property type="evidence" value="ECO:0007669"/>
    <property type="project" value="UniProtKB-SubCell"/>
</dbReference>
<feature type="coiled-coil region" evidence="9">
    <location>
        <begin position="657"/>
        <end position="684"/>
    </location>
</feature>
<dbReference type="InterPro" id="IPR014352">
    <property type="entry name" value="FERM/acyl-CoA-bd_prot_sf"/>
</dbReference>
<sequence>MPLKKLFRSKASPKVFPVKISTLDAELEFSLPCKATGRDLFDLVCRTIGLRETWYFGLQFIDTKGLVTWLKMEKKVLDQDVPGHNPMPFFLLAKFYPEDVSEELVQEVTQHLFFLQVKQAILNMDIYCPPEMSVLLASYAVQARYGDHDPHSDANPLVMDELLPQRVINQYQMTPEMWQERIGVWYADHAGMTRDEAEMEYLKITQDLGMYGVNYFSITNKKGTHLWLGVTALGLNVYEHDNKLEPKVSFPWSDIRNISVDDKKFNIRPTDKSATNFVFFSKNNRMNKLILDLSIGNHDLFKRRRKPDSIEVQQMKAVAREEKARRQVEKDKLAREKVLREEAERQKAELERRLYQYQEEMRVANEALKRSEESSELLLEKTHIADEESRLLTQKALEAEKELQQMKLLSAKTQEEKLMLEQQVKETELLVSKLLKEGEKRSDESERLKNYLIGSRIAEKQAKEKLLEFVETFNSSIQRSDSSVGVNSFGSQSLYSSTPYILPPSYKSYERLNAVNAANSASMDFSLLAGRHGSNEVLSTPVESRLKNSHNFDRSNLLRKSLDSHLLDYSSVNHTHDRSKMVSPPVINLSALEETALNLEASILGKSTADTTMLNRTAADTTHMNKSSIDVTALQADINLLNDTNVEDLNLEIEKERAHYLEKSRTLQSQLKELKDEIQELRVEDVSSVLDSVYEEQLRAGETKYSTLQRTRSGCTKSRVAFFEDL</sequence>
<comment type="subcellular location">
    <subcellularLocation>
        <location evidence="3">Cell junction</location>
        <location evidence="3">Adherens junction</location>
    </subcellularLocation>
    <subcellularLocation>
        <location evidence="2">Cell membrane</location>
        <topology evidence="2">Peripheral membrane protein</topology>
    </subcellularLocation>
    <subcellularLocation>
        <location evidence="1">Cell projection</location>
        <location evidence="1">Microvillus</location>
    </subcellularLocation>
    <subcellularLocation>
        <location evidence="8">Cell projection</location>
        <location evidence="8">Rhabdomere</location>
    </subcellularLocation>
</comment>
<dbReference type="InterPro" id="IPR046810">
    <property type="entry name" value="ERM_helical"/>
</dbReference>
<evidence type="ECO:0000313" key="11">
    <source>
        <dbReference type="Proteomes" id="UP000694843"/>
    </source>
</evidence>
<dbReference type="Gene3D" id="1.20.80.10">
    <property type="match status" value="1"/>
</dbReference>
<name>A0A8B7PN56_HYAAZ</name>
<keyword evidence="5" id="KW-1003">Cell membrane</keyword>
<dbReference type="InterPro" id="IPR029071">
    <property type="entry name" value="Ubiquitin-like_domsf"/>
</dbReference>
<dbReference type="OrthoDB" id="6018897at2759"/>
<dbReference type="GO" id="GO:0009887">
    <property type="term" value="P:animal organ morphogenesis"/>
    <property type="evidence" value="ECO:0007669"/>
    <property type="project" value="UniProtKB-ARBA"/>
</dbReference>
<accession>A0A8B7PN56</accession>
<keyword evidence="7" id="KW-0472">Membrane</keyword>
<feature type="domain" description="FERM" evidence="10">
    <location>
        <begin position="16"/>
        <end position="305"/>
    </location>
</feature>
<dbReference type="GO" id="GO:0005886">
    <property type="term" value="C:plasma membrane"/>
    <property type="evidence" value="ECO:0007669"/>
    <property type="project" value="UniProtKB-SubCell"/>
</dbReference>
<dbReference type="Pfam" id="PF00373">
    <property type="entry name" value="FERM_M"/>
    <property type="match status" value="1"/>
</dbReference>
<dbReference type="Pfam" id="PF09379">
    <property type="entry name" value="FERM_N"/>
    <property type="match status" value="1"/>
</dbReference>
<dbReference type="SMART" id="SM01196">
    <property type="entry name" value="FERM_C"/>
    <property type="match status" value="1"/>
</dbReference>
<evidence type="ECO:0000256" key="5">
    <source>
        <dbReference type="ARBA" id="ARBA00022475"/>
    </source>
</evidence>
<organism evidence="11 12">
    <name type="scientific">Hyalella azteca</name>
    <name type="common">Amphipod</name>
    <dbReference type="NCBI Taxonomy" id="294128"/>
    <lineage>
        <taxon>Eukaryota</taxon>
        <taxon>Metazoa</taxon>
        <taxon>Ecdysozoa</taxon>
        <taxon>Arthropoda</taxon>
        <taxon>Crustacea</taxon>
        <taxon>Multicrustacea</taxon>
        <taxon>Malacostraca</taxon>
        <taxon>Eumalacostraca</taxon>
        <taxon>Peracarida</taxon>
        <taxon>Amphipoda</taxon>
        <taxon>Senticaudata</taxon>
        <taxon>Talitrida</taxon>
        <taxon>Talitroidea</taxon>
        <taxon>Hyalellidae</taxon>
        <taxon>Hyalella</taxon>
    </lineage>
</organism>
<dbReference type="FunFam" id="3.10.20.90:FF:000013">
    <property type="entry name" value="radixin isoform X1"/>
    <property type="match status" value="1"/>
</dbReference>
<dbReference type="Pfam" id="PF00769">
    <property type="entry name" value="ERM_C"/>
    <property type="match status" value="1"/>
</dbReference>
<keyword evidence="11" id="KW-1185">Reference proteome</keyword>
<dbReference type="SUPFAM" id="SSF54236">
    <property type="entry name" value="Ubiquitin-like"/>
    <property type="match status" value="1"/>
</dbReference>
<dbReference type="PROSITE" id="PS00660">
    <property type="entry name" value="FERM_1"/>
    <property type="match status" value="1"/>
</dbReference>
<dbReference type="InterPro" id="IPR000798">
    <property type="entry name" value="Ez/rad/moesin-like"/>
</dbReference>
<evidence type="ECO:0000256" key="6">
    <source>
        <dbReference type="ARBA" id="ARBA00022949"/>
    </source>
</evidence>
<dbReference type="SUPFAM" id="SSF50729">
    <property type="entry name" value="PH domain-like"/>
    <property type="match status" value="1"/>
</dbReference>
<evidence type="ECO:0000256" key="7">
    <source>
        <dbReference type="ARBA" id="ARBA00023136"/>
    </source>
</evidence>
<gene>
    <name evidence="12" type="primary">LOC108682175</name>
</gene>
<dbReference type="InterPro" id="IPR041789">
    <property type="entry name" value="ERM_FERM_C"/>
</dbReference>
<dbReference type="CDD" id="cd14473">
    <property type="entry name" value="FERM_B-lobe"/>
    <property type="match status" value="1"/>
</dbReference>
<evidence type="ECO:0000256" key="9">
    <source>
        <dbReference type="SAM" id="Coils"/>
    </source>
</evidence>
<dbReference type="PANTHER" id="PTHR23281">
    <property type="entry name" value="MERLIN/MOESIN/EZRIN/RADIXIN"/>
    <property type="match status" value="1"/>
</dbReference>
<dbReference type="InterPro" id="IPR019748">
    <property type="entry name" value="FERM_central"/>
</dbReference>
<dbReference type="InterPro" id="IPR011259">
    <property type="entry name" value="ERM_C_dom"/>
</dbReference>
<dbReference type="InterPro" id="IPR000299">
    <property type="entry name" value="FERM_domain"/>
</dbReference>
<dbReference type="Gene3D" id="3.10.20.90">
    <property type="entry name" value="Phosphatidylinositol 3-kinase Catalytic Subunit, Chain A, domain 1"/>
    <property type="match status" value="1"/>
</dbReference>
<dbReference type="InterPro" id="IPR008954">
    <property type="entry name" value="Moesin_tail_sf"/>
</dbReference>
<dbReference type="InterPro" id="IPR019749">
    <property type="entry name" value="Band_41_domain"/>
</dbReference>
<reference evidence="12" key="1">
    <citation type="submission" date="2025-08" db="UniProtKB">
        <authorList>
            <consortium name="RefSeq"/>
        </authorList>
    </citation>
    <scope>IDENTIFICATION</scope>
    <source>
        <tissue evidence="12">Whole organism</tissue>
    </source>
</reference>
<dbReference type="PRINTS" id="PR00661">
    <property type="entry name" value="ERMFAMILY"/>
</dbReference>
<dbReference type="Pfam" id="PF20492">
    <property type="entry name" value="ERM_helical"/>
    <property type="match status" value="1"/>
</dbReference>
<dbReference type="Gene3D" id="2.30.29.30">
    <property type="entry name" value="Pleckstrin-homology domain (PH domain)/Phosphotyrosine-binding domain (PTB)"/>
    <property type="match status" value="1"/>
</dbReference>
<dbReference type="SUPFAM" id="SSF48678">
    <property type="entry name" value="Moesin tail domain"/>
    <property type="match status" value="1"/>
</dbReference>
<evidence type="ECO:0000256" key="3">
    <source>
        <dbReference type="ARBA" id="ARBA00004536"/>
    </source>
</evidence>
<dbReference type="InterPro" id="IPR011993">
    <property type="entry name" value="PH-like_dom_sf"/>
</dbReference>
<dbReference type="InterPro" id="IPR011174">
    <property type="entry name" value="ERM"/>
</dbReference>